<dbReference type="InterPro" id="IPR013105">
    <property type="entry name" value="TPR_2"/>
</dbReference>
<feature type="repeat" description="TPR" evidence="3">
    <location>
        <begin position="55"/>
        <end position="88"/>
    </location>
</feature>
<dbReference type="Pfam" id="PF07719">
    <property type="entry name" value="TPR_2"/>
    <property type="match status" value="1"/>
</dbReference>
<gene>
    <name evidence="4" type="ORF">DFQ04_1836</name>
</gene>
<reference evidence="4 5" key="1">
    <citation type="submission" date="2019-03" db="EMBL/GenBank/DDBJ databases">
        <title>Genomic Encyclopedia of Type Strains, Phase III (KMG-III): the genomes of soil and plant-associated and newly described type strains.</title>
        <authorList>
            <person name="Whitman W."/>
        </authorList>
    </citation>
    <scope>NUCLEOTIDE SEQUENCE [LARGE SCALE GENOMIC DNA]</scope>
    <source>
        <strain evidence="4 5">CECT 8446</strain>
    </source>
</reference>
<dbReference type="SUPFAM" id="SSF48452">
    <property type="entry name" value="TPR-like"/>
    <property type="match status" value="2"/>
</dbReference>
<keyword evidence="1" id="KW-0677">Repeat</keyword>
<evidence type="ECO:0000256" key="2">
    <source>
        <dbReference type="ARBA" id="ARBA00022803"/>
    </source>
</evidence>
<dbReference type="RefSeq" id="WP_133554988.1">
    <property type="nucleotide sequence ID" value="NZ_SNYF01000006.1"/>
</dbReference>
<dbReference type="InterPro" id="IPR019734">
    <property type="entry name" value="TPR_rpt"/>
</dbReference>
<feature type="repeat" description="TPR" evidence="3">
    <location>
        <begin position="249"/>
        <end position="282"/>
    </location>
</feature>
<dbReference type="OrthoDB" id="818930at2"/>
<feature type="repeat" description="TPR" evidence="3">
    <location>
        <begin position="89"/>
        <end position="122"/>
    </location>
</feature>
<dbReference type="Gene3D" id="1.25.40.10">
    <property type="entry name" value="Tetratricopeptide repeat domain"/>
    <property type="match status" value="3"/>
</dbReference>
<dbReference type="Proteomes" id="UP000294535">
    <property type="component" value="Unassembled WGS sequence"/>
</dbReference>
<proteinExistence type="predicted"/>
<evidence type="ECO:0000313" key="4">
    <source>
        <dbReference type="EMBL" id="TDQ17184.1"/>
    </source>
</evidence>
<dbReference type="InterPro" id="IPR050498">
    <property type="entry name" value="Ycf3"/>
</dbReference>
<keyword evidence="2 3" id="KW-0802">TPR repeat</keyword>
<dbReference type="AlphaFoldDB" id="A0A4R6T5D4"/>
<dbReference type="GO" id="GO:0009279">
    <property type="term" value="C:cell outer membrane"/>
    <property type="evidence" value="ECO:0007669"/>
    <property type="project" value="TreeGrafter"/>
</dbReference>
<dbReference type="PROSITE" id="PS50005">
    <property type="entry name" value="TPR"/>
    <property type="match status" value="6"/>
</dbReference>
<name>A0A4R6T5D4_9BACT</name>
<dbReference type="PANTHER" id="PTHR44858:SF1">
    <property type="entry name" value="UDP-N-ACETYLGLUCOSAMINE--PEPTIDE N-ACETYLGLUCOSAMINYLTRANSFERASE SPINDLY-RELATED"/>
    <property type="match status" value="1"/>
</dbReference>
<dbReference type="InterPro" id="IPR011990">
    <property type="entry name" value="TPR-like_helical_dom_sf"/>
</dbReference>
<keyword evidence="5" id="KW-1185">Reference proteome</keyword>
<organism evidence="4 5">
    <name type="scientific">Algoriphagus boseongensis</name>
    <dbReference type="NCBI Taxonomy" id="1442587"/>
    <lineage>
        <taxon>Bacteria</taxon>
        <taxon>Pseudomonadati</taxon>
        <taxon>Bacteroidota</taxon>
        <taxon>Cytophagia</taxon>
        <taxon>Cytophagales</taxon>
        <taxon>Cyclobacteriaceae</taxon>
        <taxon>Algoriphagus</taxon>
    </lineage>
</organism>
<protein>
    <submittedName>
        <fullName evidence="4">Tetratricopeptide repeat protein</fullName>
    </submittedName>
</protein>
<accession>A0A4R6T5D4</accession>
<dbReference type="PANTHER" id="PTHR44858">
    <property type="entry name" value="TETRATRICOPEPTIDE REPEAT PROTEIN 6"/>
    <property type="match status" value="1"/>
</dbReference>
<dbReference type="Pfam" id="PF13432">
    <property type="entry name" value="TPR_16"/>
    <property type="match status" value="2"/>
</dbReference>
<feature type="repeat" description="TPR" evidence="3">
    <location>
        <begin position="149"/>
        <end position="182"/>
    </location>
</feature>
<evidence type="ECO:0000256" key="1">
    <source>
        <dbReference type="ARBA" id="ARBA00022737"/>
    </source>
</evidence>
<comment type="caution">
    <text evidence="4">The sequence shown here is derived from an EMBL/GenBank/DDBJ whole genome shotgun (WGS) entry which is preliminary data.</text>
</comment>
<dbReference type="EMBL" id="SNYF01000006">
    <property type="protein sequence ID" value="TDQ17184.1"/>
    <property type="molecule type" value="Genomic_DNA"/>
</dbReference>
<sequence>MYRIGLLLFFFIQVQLSFGQRQSSFEAGMEAFEKENWNLAIQNLTQWLQENPRDTEAYWVRGQAWEKVGNYENALIDFSNLLTLDPEYTEAYFERGRVRYLLKQYEEALDDFEEFLLSPPGETNRVLYRIAPSDSGVSSITTAQSFLPDMAYFHMGLCAIELQNYELAISYLDLAIETNPQEPDYYAERGRALTRLGENMAAIESYELALSINPQHKPSKLGLASVKTGGDDLLIAELTELIEKSEATSQTFKQRGFYRMSHGDLDGALEDFSSALQKDSSDPESYFYRAWTYSRKKDWKKAEENYSEAISLEPQNPEYFLARGQSRFQSGAIEEALADFTLTVLIDPEHASGHYHKGIAFQKMGKIQEACPEFKAGMDLGMNEAKLAWEKICGKK</sequence>
<evidence type="ECO:0000313" key="5">
    <source>
        <dbReference type="Proteomes" id="UP000294535"/>
    </source>
</evidence>
<dbReference type="SMART" id="SM00028">
    <property type="entry name" value="TPR"/>
    <property type="match status" value="9"/>
</dbReference>
<dbReference type="GO" id="GO:0046813">
    <property type="term" value="P:receptor-mediated virion attachment to host cell"/>
    <property type="evidence" value="ECO:0007669"/>
    <property type="project" value="TreeGrafter"/>
</dbReference>
<evidence type="ECO:0000256" key="3">
    <source>
        <dbReference type="PROSITE-ProRule" id="PRU00339"/>
    </source>
</evidence>
<feature type="repeat" description="TPR" evidence="3">
    <location>
        <begin position="283"/>
        <end position="316"/>
    </location>
</feature>
<feature type="repeat" description="TPR" evidence="3">
    <location>
        <begin position="183"/>
        <end position="216"/>
    </location>
</feature>